<reference evidence="1" key="1">
    <citation type="submission" date="2021-05" db="EMBL/GenBank/DDBJ databases">
        <title>Energy efficiency and biological interactions define the core microbiome of deep oligotrophic groundwater.</title>
        <authorList>
            <person name="Mehrshad M."/>
            <person name="Lopez-Fernandez M."/>
            <person name="Bell E."/>
            <person name="Bernier-Latmani R."/>
            <person name="Bertilsson S."/>
            <person name="Dopson M."/>
        </authorList>
    </citation>
    <scope>NUCLEOTIDE SEQUENCE</scope>
    <source>
        <strain evidence="1">Modern_marine.mb.64</strain>
    </source>
</reference>
<dbReference type="Proteomes" id="UP000777784">
    <property type="component" value="Unassembled WGS sequence"/>
</dbReference>
<name>A0A948RWW7_UNCEI</name>
<accession>A0A948RWW7</accession>
<evidence type="ECO:0000313" key="2">
    <source>
        <dbReference type="Proteomes" id="UP000777784"/>
    </source>
</evidence>
<comment type="caution">
    <text evidence="1">The sequence shown here is derived from an EMBL/GenBank/DDBJ whole genome shotgun (WGS) entry which is preliminary data.</text>
</comment>
<gene>
    <name evidence="1" type="ORF">KJ970_11065</name>
</gene>
<proteinExistence type="predicted"/>
<dbReference type="EMBL" id="JAHJDP010000063">
    <property type="protein sequence ID" value="MBU2691456.1"/>
    <property type="molecule type" value="Genomic_DNA"/>
</dbReference>
<evidence type="ECO:0000313" key="1">
    <source>
        <dbReference type="EMBL" id="MBU2691456.1"/>
    </source>
</evidence>
<sequence length="88" mass="9630">MRCICLAQPFNLTNKSLIAIARSDSNIVLNWAARPWDVVGIVSTAIIVPVNGQLSDNAIGSRWIGKDESTKKRPANVVFSHAYLDFSS</sequence>
<protein>
    <submittedName>
        <fullName evidence="1">Uncharacterized protein</fullName>
    </submittedName>
</protein>
<organism evidence="1 2">
    <name type="scientific">Eiseniibacteriota bacterium</name>
    <dbReference type="NCBI Taxonomy" id="2212470"/>
    <lineage>
        <taxon>Bacteria</taxon>
        <taxon>Candidatus Eiseniibacteriota</taxon>
    </lineage>
</organism>
<dbReference type="AlphaFoldDB" id="A0A948RWW7"/>